<dbReference type="Proteomes" id="UP000009183">
    <property type="component" value="Chromosome 17"/>
</dbReference>
<proteinExistence type="predicted"/>
<accession>F6GTS2</accession>
<evidence type="ECO:0000313" key="3">
    <source>
        <dbReference type="Proteomes" id="UP000009183"/>
    </source>
</evidence>
<dbReference type="PaxDb" id="29760-VIT_17s0000g03150.t01"/>
<name>F6GTS2_VITVI</name>
<sequence length="45" mass="4960">MAEGISDPIRKTIRRDMASPPPPPIPGKFKHQNPPERPPSTPGLF</sequence>
<evidence type="ECO:0000256" key="1">
    <source>
        <dbReference type="SAM" id="MobiDB-lite"/>
    </source>
</evidence>
<organism evidence="2 3">
    <name type="scientific">Vitis vinifera</name>
    <name type="common">Grape</name>
    <dbReference type="NCBI Taxonomy" id="29760"/>
    <lineage>
        <taxon>Eukaryota</taxon>
        <taxon>Viridiplantae</taxon>
        <taxon>Streptophyta</taxon>
        <taxon>Embryophyta</taxon>
        <taxon>Tracheophyta</taxon>
        <taxon>Spermatophyta</taxon>
        <taxon>Magnoliopsida</taxon>
        <taxon>eudicotyledons</taxon>
        <taxon>Gunneridae</taxon>
        <taxon>Pentapetalae</taxon>
        <taxon>rosids</taxon>
        <taxon>Vitales</taxon>
        <taxon>Vitaceae</taxon>
        <taxon>Viteae</taxon>
        <taxon>Vitis</taxon>
    </lineage>
</organism>
<feature type="compositionally biased region" description="Pro residues" evidence="1">
    <location>
        <begin position="35"/>
        <end position="45"/>
    </location>
</feature>
<keyword evidence="3" id="KW-1185">Reference proteome</keyword>
<reference evidence="3" key="1">
    <citation type="journal article" date="2007" name="Nature">
        <title>The grapevine genome sequence suggests ancestral hexaploidization in major angiosperm phyla.</title>
        <authorList>
            <consortium name="The French-Italian Public Consortium for Grapevine Genome Characterization."/>
            <person name="Jaillon O."/>
            <person name="Aury J.-M."/>
            <person name="Noel B."/>
            <person name="Policriti A."/>
            <person name="Clepet C."/>
            <person name="Casagrande A."/>
            <person name="Choisne N."/>
            <person name="Aubourg S."/>
            <person name="Vitulo N."/>
            <person name="Jubin C."/>
            <person name="Vezzi A."/>
            <person name="Legeai F."/>
            <person name="Hugueney P."/>
            <person name="Dasilva C."/>
            <person name="Horner D."/>
            <person name="Mica E."/>
            <person name="Jublot D."/>
            <person name="Poulain J."/>
            <person name="Bruyere C."/>
            <person name="Billault A."/>
            <person name="Segurens B."/>
            <person name="Gouyvenoux M."/>
            <person name="Ugarte E."/>
            <person name="Cattonaro F."/>
            <person name="Anthouard V."/>
            <person name="Vico V."/>
            <person name="Del Fabbro C."/>
            <person name="Alaux M."/>
            <person name="Di Gaspero G."/>
            <person name="Dumas V."/>
            <person name="Felice N."/>
            <person name="Paillard S."/>
            <person name="Juman I."/>
            <person name="Moroldo M."/>
            <person name="Scalabrin S."/>
            <person name="Canaguier A."/>
            <person name="Le Clainche I."/>
            <person name="Malacrida G."/>
            <person name="Durand E."/>
            <person name="Pesole G."/>
            <person name="Laucou V."/>
            <person name="Chatelet P."/>
            <person name="Merdinoglu D."/>
            <person name="Delledonne M."/>
            <person name="Pezzotti M."/>
            <person name="Lecharny A."/>
            <person name="Scarpelli C."/>
            <person name="Artiguenave F."/>
            <person name="Pe M.E."/>
            <person name="Valle G."/>
            <person name="Morgante M."/>
            <person name="Caboche M."/>
            <person name="Adam-Blondon A.-F."/>
            <person name="Weissenbach J."/>
            <person name="Quetier F."/>
            <person name="Wincker P."/>
        </authorList>
    </citation>
    <scope>NUCLEOTIDE SEQUENCE [LARGE SCALE GENOMIC DNA]</scope>
    <source>
        <strain evidence="3">cv. Pinot noir / PN40024</strain>
    </source>
</reference>
<feature type="compositionally biased region" description="Basic and acidic residues" evidence="1">
    <location>
        <begin position="8"/>
        <end position="17"/>
    </location>
</feature>
<dbReference type="EMBL" id="FN594950">
    <property type="protein sequence ID" value="CCB43246.1"/>
    <property type="molecule type" value="Genomic_DNA"/>
</dbReference>
<dbReference type="AlphaFoldDB" id="F6GTS2"/>
<evidence type="ECO:0000313" key="2">
    <source>
        <dbReference type="EMBL" id="CCB43246.1"/>
    </source>
</evidence>
<protein>
    <submittedName>
        <fullName evidence="2">Uncharacterized protein</fullName>
    </submittedName>
</protein>
<dbReference type="InParanoid" id="F6GTS2"/>
<dbReference type="HOGENOM" id="CLU_3208680_0_0_1"/>
<gene>
    <name evidence="2" type="ordered locus">VIT_17s0000g03150</name>
</gene>
<feature type="region of interest" description="Disordered" evidence="1">
    <location>
        <begin position="1"/>
        <end position="45"/>
    </location>
</feature>